<evidence type="ECO:0000313" key="2">
    <source>
        <dbReference type="EMBL" id="KAK7064803.1"/>
    </source>
</evidence>
<gene>
    <name evidence="2" type="ORF">R3P38DRAFT_2826487</name>
</gene>
<protein>
    <submittedName>
        <fullName evidence="2">Uncharacterized protein</fullName>
    </submittedName>
</protein>
<evidence type="ECO:0000313" key="3">
    <source>
        <dbReference type="Proteomes" id="UP001362999"/>
    </source>
</evidence>
<reference evidence="2 3" key="1">
    <citation type="journal article" date="2024" name="J Genomics">
        <title>Draft genome sequencing and assembly of Favolaschia claudopus CIRM-BRFM 2984 isolated from oak limbs.</title>
        <authorList>
            <person name="Navarro D."/>
            <person name="Drula E."/>
            <person name="Chaduli D."/>
            <person name="Cazenave R."/>
            <person name="Ahrendt S."/>
            <person name="Wang J."/>
            <person name="Lipzen A."/>
            <person name="Daum C."/>
            <person name="Barry K."/>
            <person name="Grigoriev I.V."/>
            <person name="Favel A."/>
            <person name="Rosso M.N."/>
            <person name="Martin F."/>
        </authorList>
    </citation>
    <scope>NUCLEOTIDE SEQUENCE [LARGE SCALE GENOMIC DNA]</scope>
    <source>
        <strain evidence="2 3">CIRM-BRFM 2984</strain>
    </source>
</reference>
<keyword evidence="3" id="KW-1185">Reference proteome</keyword>
<accession>A0AAW0EJ80</accession>
<organism evidence="2 3">
    <name type="scientific">Favolaschia claudopus</name>
    <dbReference type="NCBI Taxonomy" id="2862362"/>
    <lineage>
        <taxon>Eukaryota</taxon>
        <taxon>Fungi</taxon>
        <taxon>Dikarya</taxon>
        <taxon>Basidiomycota</taxon>
        <taxon>Agaricomycotina</taxon>
        <taxon>Agaricomycetes</taxon>
        <taxon>Agaricomycetidae</taxon>
        <taxon>Agaricales</taxon>
        <taxon>Marasmiineae</taxon>
        <taxon>Mycenaceae</taxon>
        <taxon>Favolaschia</taxon>
    </lineage>
</organism>
<feature type="non-terminal residue" evidence="2">
    <location>
        <position position="112"/>
    </location>
</feature>
<dbReference type="AlphaFoldDB" id="A0AAW0EJ80"/>
<keyword evidence="1" id="KW-0472">Membrane</keyword>
<keyword evidence="1" id="KW-0812">Transmembrane</keyword>
<proteinExistence type="predicted"/>
<name>A0AAW0EJ80_9AGAR</name>
<dbReference type="Proteomes" id="UP001362999">
    <property type="component" value="Unassembled WGS sequence"/>
</dbReference>
<comment type="caution">
    <text evidence="2">The sequence shown here is derived from an EMBL/GenBank/DDBJ whole genome shotgun (WGS) entry which is preliminary data.</text>
</comment>
<sequence>MAVVTARVRRKVSTISLTVSAGILLVAFDNMEIYRLHGVVSTLTLLYGFLNFLCLRDWFERWEIWQLFLSSDGPDVLCEARDSLSSIPSQRSSSNCELLFSGSPYSRFNWSC</sequence>
<dbReference type="EMBL" id="JAWWNJ010000001">
    <property type="protein sequence ID" value="KAK7064803.1"/>
    <property type="molecule type" value="Genomic_DNA"/>
</dbReference>
<feature type="transmembrane region" description="Helical" evidence="1">
    <location>
        <begin position="12"/>
        <end position="28"/>
    </location>
</feature>
<evidence type="ECO:0000256" key="1">
    <source>
        <dbReference type="SAM" id="Phobius"/>
    </source>
</evidence>
<feature type="transmembrane region" description="Helical" evidence="1">
    <location>
        <begin position="34"/>
        <end position="55"/>
    </location>
</feature>
<keyword evidence="1" id="KW-1133">Transmembrane helix</keyword>